<dbReference type="OrthoDB" id="9815825at2"/>
<dbReference type="Gene3D" id="3.30.360.10">
    <property type="entry name" value="Dihydrodipicolinate Reductase, domain 2"/>
    <property type="match status" value="1"/>
</dbReference>
<dbReference type="Gene3D" id="3.40.50.720">
    <property type="entry name" value="NAD(P)-binding Rossmann-like Domain"/>
    <property type="match status" value="1"/>
</dbReference>
<comment type="caution">
    <text evidence="2">The sequence shown here is derived from an EMBL/GenBank/DDBJ whole genome shotgun (WGS) entry which is preliminary data.</text>
</comment>
<evidence type="ECO:0000313" key="2">
    <source>
        <dbReference type="EMBL" id="TDD96789.1"/>
    </source>
</evidence>
<sequence length="367" mass="40439">MRWRRDPMVDEPMVDKPVVRLGVVGFGRHFRRYLLPNVIAEPRLSIRKIAELDPGLRAEAGCRFPGVRLVERAEQVFGDPEVDAVLISTTPATHVPLAEAAVRSGKHVFVEKPLGTSAAPVRRLAEVGAEHGCAVMSGLMWRRAPVTQVVREWLAGRGAHTRLLNMTVTLPFIDLKPSWRGDWGLSLRENAYYDGFIHPIDWASSMLGPIGEAHARELDTGDGRLAVHLWIEGAARDRAGAVTLVTGSDAYDVTALGHASDGSLWQMDTMQRVTVTAQPTWTGTPGGIRDRTTRCWEPGQLYRGWGRYGYAEEFAAFAESVTSDAPTEGTDLDDVARTYDVIEAVMRSVAERTTVQVPEPVPRRLPG</sequence>
<feature type="domain" description="Gfo/Idh/MocA-like oxidoreductase N-terminal" evidence="1">
    <location>
        <begin position="20"/>
        <end position="138"/>
    </location>
</feature>
<dbReference type="InterPro" id="IPR000683">
    <property type="entry name" value="Gfo/Idh/MocA-like_OxRdtase_N"/>
</dbReference>
<dbReference type="Pfam" id="PF01408">
    <property type="entry name" value="GFO_IDH_MocA"/>
    <property type="match status" value="1"/>
</dbReference>
<evidence type="ECO:0000313" key="3">
    <source>
        <dbReference type="Proteomes" id="UP000294513"/>
    </source>
</evidence>
<keyword evidence="3" id="KW-1185">Reference proteome</keyword>
<dbReference type="InterPro" id="IPR051317">
    <property type="entry name" value="Gfo/Idh/MocA_oxidoreduct"/>
</dbReference>
<organism evidence="2 3">
    <name type="scientific">Actinomadura rubrisoli</name>
    <dbReference type="NCBI Taxonomy" id="2530368"/>
    <lineage>
        <taxon>Bacteria</taxon>
        <taxon>Bacillati</taxon>
        <taxon>Actinomycetota</taxon>
        <taxon>Actinomycetes</taxon>
        <taxon>Streptosporangiales</taxon>
        <taxon>Thermomonosporaceae</taxon>
        <taxon>Actinomadura</taxon>
    </lineage>
</organism>
<accession>A0A4R5CD16</accession>
<evidence type="ECO:0000259" key="1">
    <source>
        <dbReference type="Pfam" id="PF01408"/>
    </source>
</evidence>
<dbReference type="GO" id="GO:0000166">
    <property type="term" value="F:nucleotide binding"/>
    <property type="evidence" value="ECO:0007669"/>
    <property type="project" value="InterPro"/>
</dbReference>
<dbReference type="InterPro" id="IPR036291">
    <property type="entry name" value="NAD(P)-bd_dom_sf"/>
</dbReference>
<dbReference type="EMBL" id="SMKU01000004">
    <property type="protein sequence ID" value="TDD96789.1"/>
    <property type="molecule type" value="Genomic_DNA"/>
</dbReference>
<dbReference type="SUPFAM" id="SSF51735">
    <property type="entry name" value="NAD(P)-binding Rossmann-fold domains"/>
    <property type="match status" value="1"/>
</dbReference>
<dbReference type="AlphaFoldDB" id="A0A4R5CD16"/>
<gene>
    <name evidence="2" type="ORF">E1298_02060</name>
</gene>
<dbReference type="PANTHER" id="PTHR43708:SF4">
    <property type="entry name" value="OXIDOREDUCTASE YCEM-RELATED"/>
    <property type="match status" value="1"/>
</dbReference>
<dbReference type="Proteomes" id="UP000294513">
    <property type="component" value="Unassembled WGS sequence"/>
</dbReference>
<protein>
    <submittedName>
        <fullName evidence="2">Gfo/Idh/MocA family oxidoreductase</fullName>
    </submittedName>
</protein>
<reference evidence="2 3" key="1">
    <citation type="submission" date="2019-03" db="EMBL/GenBank/DDBJ databases">
        <title>Draft genome sequences of novel Actinobacteria.</title>
        <authorList>
            <person name="Sahin N."/>
            <person name="Ay H."/>
            <person name="Saygin H."/>
        </authorList>
    </citation>
    <scope>NUCLEOTIDE SEQUENCE [LARGE SCALE GENOMIC DNA]</scope>
    <source>
        <strain evidence="2 3">H3C3</strain>
    </source>
</reference>
<name>A0A4R5CD16_9ACTN</name>
<proteinExistence type="predicted"/>
<dbReference type="PANTHER" id="PTHR43708">
    <property type="entry name" value="CONSERVED EXPRESSED OXIDOREDUCTASE (EUROFUNG)"/>
    <property type="match status" value="1"/>
</dbReference>